<evidence type="ECO:0000256" key="2">
    <source>
        <dbReference type="ARBA" id="ARBA00023180"/>
    </source>
</evidence>
<dbReference type="InterPro" id="IPR027417">
    <property type="entry name" value="P-loop_NTPase"/>
</dbReference>
<dbReference type="PANTHER" id="PTHR10605:SF56">
    <property type="entry name" value="BIFUNCTIONAL HEPARAN SULFATE N-DEACETYLASE_N-SULFOTRANSFERASE"/>
    <property type="match status" value="1"/>
</dbReference>
<dbReference type="AlphaFoldDB" id="A0A1U7IIZ4"/>
<accession>A0A1U7IIZ4</accession>
<dbReference type="InterPro" id="IPR037359">
    <property type="entry name" value="NST/OST"/>
</dbReference>
<reference evidence="4 5" key="1">
    <citation type="submission" date="2016-11" db="EMBL/GenBank/DDBJ databases">
        <title>Draft Genome Sequences of Nine Cyanobacterial Strains from Diverse Habitats.</title>
        <authorList>
            <person name="Zhu T."/>
            <person name="Hou S."/>
            <person name="Lu X."/>
            <person name="Hess W.R."/>
        </authorList>
    </citation>
    <scope>NUCLEOTIDE SEQUENCE [LARGE SCALE GENOMIC DNA]</scope>
    <source>
        <strain evidence="4 5">IAM M-71</strain>
    </source>
</reference>
<protein>
    <submittedName>
        <fullName evidence="4">Sulfotransferase</fullName>
    </submittedName>
</protein>
<sequence length="261" mass="30531">MVQELTDVSGKNSAECQPDFIIIGAQKCGTTSLYQYLIQHPQIVPASQKEVHFFDLNFAKGVDWYRQQFQTVSEGLITGEASPYYIFHPLVAQRIYELFPQVKLIALLRNPVERAISHYYHEVRLGFEKLSLEDAIAQESARLKGETAKMLADANYYSYNHQHYTYLSRGIYAEQLKHWMQFFPKEQLLVLPSEELYNQPNMILNQVLEFLQLPSFQLTQYEKYNSGEYPEVNQEICQQLQAYFQPYNQELAELLGVKFAW</sequence>
<dbReference type="RefSeq" id="WP_073594245.1">
    <property type="nucleotide sequence ID" value="NZ_MRCE01000013.1"/>
</dbReference>
<dbReference type="Proteomes" id="UP000185860">
    <property type="component" value="Unassembled WGS sequence"/>
</dbReference>
<keyword evidence="1 4" id="KW-0808">Transferase</keyword>
<comment type="caution">
    <text evidence="4">The sequence shown here is derived from an EMBL/GenBank/DDBJ whole genome shotgun (WGS) entry which is preliminary data.</text>
</comment>
<organism evidence="4 5">
    <name type="scientific">[Phormidium ambiguum] IAM M-71</name>
    <dbReference type="NCBI Taxonomy" id="454136"/>
    <lineage>
        <taxon>Bacteria</taxon>
        <taxon>Bacillati</taxon>
        <taxon>Cyanobacteriota</taxon>
        <taxon>Cyanophyceae</taxon>
        <taxon>Oscillatoriophycideae</taxon>
        <taxon>Aerosakkonematales</taxon>
        <taxon>Aerosakkonemataceae</taxon>
        <taxon>Floridanema</taxon>
    </lineage>
</organism>
<dbReference type="PANTHER" id="PTHR10605">
    <property type="entry name" value="HEPARAN SULFATE SULFOTRANSFERASE"/>
    <property type="match status" value="1"/>
</dbReference>
<dbReference type="GO" id="GO:0008146">
    <property type="term" value="F:sulfotransferase activity"/>
    <property type="evidence" value="ECO:0007669"/>
    <property type="project" value="InterPro"/>
</dbReference>
<dbReference type="EMBL" id="MRCE01000013">
    <property type="protein sequence ID" value="OKH37067.1"/>
    <property type="molecule type" value="Genomic_DNA"/>
</dbReference>
<proteinExistence type="predicted"/>
<dbReference type="STRING" id="454136.NIES2119_14700"/>
<evidence type="ECO:0000256" key="1">
    <source>
        <dbReference type="ARBA" id="ARBA00022679"/>
    </source>
</evidence>
<dbReference type="Pfam" id="PF00685">
    <property type="entry name" value="Sulfotransfer_1"/>
    <property type="match status" value="1"/>
</dbReference>
<keyword evidence="2" id="KW-0325">Glycoprotein</keyword>
<gene>
    <name evidence="4" type="ORF">NIES2119_14700</name>
</gene>
<evidence type="ECO:0000259" key="3">
    <source>
        <dbReference type="Pfam" id="PF00685"/>
    </source>
</evidence>
<dbReference type="Gene3D" id="3.40.50.300">
    <property type="entry name" value="P-loop containing nucleotide triphosphate hydrolases"/>
    <property type="match status" value="1"/>
</dbReference>
<feature type="domain" description="Sulfotransferase" evidence="3">
    <location>
        <begin position="18"/>
        <end position="220"/>
    </location>
</feature>
<evidence type="ECO:0000313" key="4">
    <source>
        <dbReference type="EMBL" id="OKH37067.1"/>
    </source>
</evidence>
<dbReference type="SUPFAM" id="SSF52540">
    <property type="entry name" value="P-loop containing nucleoside triphosphate hydrolases"/>
    <property type="match status" value="1"/>
</dbReference>
<dbReference type="InterPro" id="IPR000863">
    <property type="entry name" value="Sulfotransferase_dom"/>
</dbReference>
<dbReference type="OrthoDB" id="9797480at2"/>
<name>A0A1U7IIZ4_9CYAN</name>
<evidence type="ECO:0000313" key="5">
    <source>
        <dbReference type="Proteomes" id="UP000185860"/>
    </source>
</evidence>